<dbReference type="STRING" id="758825.SAMN02982985_02926"/>
<dbReference type="InterPro" id="IPR009937">
    <property type="entry name" value="Phage_holin_3_6"/>
</dbReference>
<proteinExistence type="predicted"/>
<dbReference type="OrthoDB" id="8777616at2"/>
<accession>A0A1I4NG57</accession>
<dbReference type="Pfam" id="PF07332">
    <property type="entry name" value="Phage_holin_3_6"/>
    <property type="match status" value="1"/>
</dbReference>
<dbReference type="AlphaFoldDB" id="A0A1I4NG57"/>
<keyword evidence="3" id="KW-1185">Reference proteome</keyword>
<keyword evidence="1" id="KW-0472">Membrane</keyword>
<feature type="transmembrane region" description="Helical" evidence="1">
    <location>
        <begin position="80"/>
        <end position="101"/>
    </location>
</feature>
<evidence type="ECO:0000313" key="3">
    <source>
        <dbReference type="Proteomes" id="UP000199470"/>
    </source>
</evidence>
<dbReference type="EMBL" id="FOTW01000013">
    <property type="protein sequence ID" value="SFM14260.1"/>
    <property type="molecule type" value="Genomic_DNA"/>
</dbReference>
<feature type="transmembrane region" description="Helical" evidence="1">
    <location>
        <begin position="45"/>
        <end position="74"/>
    </location>
</feature>
<dbReference type="Proteomes" id="UP000199470">
    <property type="component" value="Unassembled WGS sequence"/>
</dbReference>
<keyword evidence="1" id="KW-0812">Transmembrane</keyword>
<organism evidence="2 3">
    <name type="scientific">Rugamonas rubra</name>
    <dbReference type="NCBI Taxonomy" id="758825"/>
    <lineage>
        <taxon>Bacteria</taxon>
        <taxon>Pseudomonadati</taxon>
        <taxon>Pseudomonadota</taxon>
        <taxon>Betaproteobacteria</taxon>
        <taxon>Burkholderiales</taxon>
        <taxon>Oxalobacteraceae</taxon>
        <taxon>Telluria group</taxon>
        <taxon>Rugamonas</taxon>
    </lineage>
</organism>
<evidence type="ECO:0000313" key="2">
    <source>
        <dbReference type="EMBL" id="SFM14260.1"/>
    </source>
</evidence>
<keyword evidence="1" id="KW-1133">Transmembrane helix</keyword>
<evidence type="ECO:0000256" key="1">
    <source>
        <dbReference type="SAM" id="Phobius"/>
    </source>
</evidence>
<gene>
    <name evidence="2" type="ORF">SAMN02982985_02926</name>
</gene>
<protein>
    <submittedName>
        <fullName evidence="2">Uncharacterized membrane protein YqjE</fullName>
    </submittedName>
</protein>
<sequence length="127" mass="13631">MDKSAAPHPAGLIASLGAMTRNSLGLLLSRLELAALELSEVRNNLLRLVVVAALALMACWFCIAYGSATVVYLAWEAMGWKILLVMTALFALATLGLALYARSIVRQGKLSLPATMAEIKADRDMLL</sequence>
<reference evidence="2 3" key="1">
    <citation type="submission" date="2016-10" db="EMBL/GenBank/DDBJ databases">
        <authorList>
            <person name="de Groot N.N."/>
        </authorList>
    </citation>
    <scope>NUCLEOTIDE SEQUENCE [LARGE SCALE GENOMIC DNA]</scope>
    <source>
        <strain evidence="2 3">ATCC 43154</strain>
    </source>
</reference>
<name>A0A1I4NG57_9BURK</name>